<protein>
    <recommendedName>
        <fullName evidence="1">Transposase IS701-like DDE domain-containing protein</fullName>
    </recommendedName>
</protein>
<dbReference type="Pfam" id="PF13546">
    <property type="entry name" value="DDE_5"/>
    <property type="match status" value="1"/>
</dbReference>
<dbReference type="EMBL" id="LS398110">
    <property type="protein sequence ID" value="SPP97110.1"/>
    <property type="molecule type" value="Genomic_DNA"/>
</dbReference>
<dbReference type="KEGG" id="bvz:BRAD3257_6204"/>
<dbReference type="Proteomes" id="UP000246085">
    <property type="component" value="Chromosome BRAD3257"/>
</dbReference>
<evidence type="ECO:0000313" key="2">
    <source>
        <dbReference type="EMBL" id="SPP97110.1"/>
    </source>
</evidence>
<organism evidence="2 3">
    <name type="scientific">Bradyrhizobium vignae</name>
    <dbReference type="NCBI Taxonomy" id="1549949"/>
    <lineage>
        <taxon>Bacteria</taxon>
        <taxon>Pseudomonadati</taxon>
        <taxon>Pseudomonadota</taxon>
        <taxon>Alphaproteobacteria</taxon>
        <taxon>Hyphomicrobiales</taxon>
        <taxon>Nitrobacteraceae</taxon>
        <taxon>Bradyrhizobium</taxon>
    </lineage>
</organism>
<gene>
    <name evidence="2" type="ORF">BRAD3257_6204</name>
</gene>
<sequence length="62" mass="7208">MPGWEDELERWLMPFLDRLGHKTRQRMCPLYVAGLIGPGDRKSVQPMAERLATGNYDQLHIL</sequence>
<accession>A0A2U3Q6U4</accession>
<dbReference type="InterPro" id="IPR038721">
    <property type="entry name" value="IS701-like_DDE_dom"/>
</dbReference>
<dbReference type="PANTHER" id="PTHR33627">
    <property type="entry name" value="TRANSPOSASE"/>
    <property type="match status" value="1"/>
</dbReference>
<name>A0A2U3Q6U4_9BRAD</name>
<evidence type="ECO:0000313" key="3">
    <source>
        <dbReference type="Proteomes" id="UP000246085"/>
    </source>
</evidence>
<dbReference type="PANTHER" id="PTHR33627:SF1">
    <property type="entry name" value="TRANSPOSASE"/>
    <property type="match status" value="1"/>
</dbReference>
<evidence type="ECO:0000259" key="1">
    <source>
        <dbReference type="Pfam" id="PF13546"/>
    </source>
</evidence>
<reference evidence="2 3" key="1">
    <citation type="submission" date="2018-03" db="EMBL/GenBank/DDBJ databases">
        <authorList>
            <person name="Gully D."/>
        </authorList>
    </citation>
    <scope>NUCLEOTIDE SEQUENCE [LARGE SCALE GENOMIC DNA]</scope>
    <source>
        <strain evidence="2">ORS3257</strain>
    </source>
</reference>
<dbReference type="AlphaFoldDB" id="A0A2U3Q6U4"/>
<feature type="domain" description="Transposase IS701-like DDE" evidence="1">
    <location>
        <begin position="14"/>
        <end position="60"/>
    </location>
</feature>
<proteinExistence type="predicted"/>
<dbReference type="InterPro" id="IPR039365">
    <property type="entry name" value="IS701-like"/>
</dbReference>